<keyword evidence="3" id="KW-0677">Repeat</keyword>
<dbReference type="PANTHER" id="PTHR31157:SF1">
    <property type="entry name" value="SCP DOMAIN-CONTAINING PROTEIN"/>
    <property type="match status" value="1"/>
</dbReference>
<reference evidence="8 9" key="1">
    <citation type="submission" date="2020-04" db="EMBL/GenBank/DDBJ databases">
        <authorList>
            <person name="Basu S."/>
            <person name="Maruthanayagam V."/>
            <person name="Chakraborty S."/>
            <person name="Pramanik A."/>
            <person name="Mukherjee J."/>
            <person name="Brink B."/>
        </authorList>
    </citation>
    <scope>NUCLEOTIDE SEQUENCE [LARGE SCALE GENOMIC DNA]</scope>
    <source>
        <strain evidence="8 9">AP17</strain>
    </source>
</reference>
<feature type="region of interest" description="Disordered" evidence="6">
    <location>
        <begin position="204"/>
        <end position="241"/>
    </location>
</feature>
<keyword evidence="4" id="KW-0843">Virulence</keyword>
<evidence type="ECO:0000256" key="1">
    <source>
        <dbReference type="ARBA" id="ARBA00004370"/>
    </source>
</evidence>
<gene>
    <name evidence="8" type="ORF">HCG48_13420</name>
</gene>
<keyword evidence="5" id="KW-0472">Membrane</keyword>
<keyword evidence="9" id="KW-1185">Reference proteome</keyword>
<dbReference type="Gene3D" id="3.40.33.10">
    <property type="entry name" value="CAP"/>
    <property type="match status" value="1"/>
</dbReference>
<dbReference type="InterPro" id="IPR003995">
    <property type="entry name" value="RTX_toxin_determinant-A"/>
</dbReference>
<sequence>MEPQEFINQVVELTNLERAKLGLAPLSFNPQLAQAAQTQSQNMALEDFVDHIDPRGQNVGDRVRVTGYPFTTVTENIAWGYNTPEGVVSGWMNSPNHRVNILDPNISEIGVGYFFLADDTGVNNFNTYWTQVFANPIAQPTSQILPDNTLLNSFQSLTATANASLNFFDLTDGNDRAQLTPENTLNHPGGVRSFSGDDLVTGSNGSDVINGNAGNDQLNGNGSNDYLRGGRDNDVVNGGDGNDVVNGSLGNDIVNGDNGNDVVRGGRGADIVTGGEGNDILIGDVDTDVLTGGGGNDTFVFRVATDLVNDIALVDRVTDFTAGDRVAIAGNIDPSTILLQGTGGNTLIMTNTGDFLGLIDNTAPEALNGAVIVVTNDAALNIG</sequence>
<dbReference type="Pfam" id="PF00353">
    <property type="entry name" value="HemolysinCabind"/>
    <property type="match status" value="2"/>
</dbReference>
<dbReference type="CDD" id="cd05379">
    <property type="entry name" value="CAP_bacterial"/>
    <property type="match status" value="1"/>
</dbReference>
<protein>
    <submittedName>
        <fullName evidence="8">Calcium-binding protein</fullName>
    </submittedName>
</protein>
<dbReference type="Pfam" id="PF00188">
    <property type="entry name" value="CAP"/>
    <property type="match status" value="1"/>
</dbReference>
<evidence type="ECO:0000256" key="2">
    <source>
        <dbReference type="ARBA" id="ARBA00022656"/>
    </source>
</evidence>
<dbReference type="Proteomes" id="UP000500857">
    <property type="component" value="Chromosome"/>
</dbReference>
<dbReference type="SUPFAM" id="SSF55797">
    <property type="entry name" value="PR-1-like"/>
    <property type="match status" value="1"/>
</dbReference>
<evidence type="ECO:0000313" key="8">
    <source>
        <dbReference type="EMBL" id="QIZ71456.1"/>
    </source>
</evidence>
<organism evidence="8 9">
    <name type="scientific">Oxynema aestuarii AP17</name>
    <dbReference type="NCBI Taxonomy" id="2064643"/>
    <lineage>
        <taxon>Bacteria</taxon>
        <taxon>Bacillati</taxon>
        <taxon>Cyanobacteriota</taxon>
        <taxon>Cyanophyceae</taxon>
        <taxon>Oscillatoriophycideae</taxon>
        <taxon>Oscillatoriales</taxon>
        <taxon>Oscillatoriaceae</taxon>
        <taxon>Oxynema</taxon>
        <taxon>Oxynema aestuarii</taxon>
    </lineage>
</organism>
<dbReference type="PRINTS" id="PR00313">
    <property type="entry name" value="CABNDNGRPT"/>
</dbReference>
<dbReference type="GO" id="GO:0005576">
    <property type="term" value="C:extracellular region"/>
    <property type="evidence" value="ECO:0007669"/>
    <property type="project" value="InterPro"/>
</dbReference>
<dbReference type="EMBL" id="CP051167">
    <property type="protein sequence ID" value="QIZ71456.1"/>
    <property type="molecule type" value="Genomic_DNA"/>
</dbReference>
<evidence type="ECO:0000313" key="9">
    <source>
        <dbReference type="Proteomes" id="UP000500857"/>
    </source>
</evidence>
<proteinExistence type="predicted"/>
<evidence type="ECO:0000259" key="7">
    <source>
        <dbReference type="Pfam" id="PF00188"/>
    </source>
</evidence>
<dbReference type="AlphaFoldDB" id="A0A6H1TZ23"/>
<dbReference type="Gene3D" id="2.150.10.10">
    <property type="entry name" value="Serralysin-like metalloprotease, C-terminal"/>
    <property type="match status" value="2"/>
</dbReference>
<dbReference type="InterPro" id="IPR014044">
    <property type="entry name" value="CAP_dom"/>
</dbReference>
<name>A0A6H1TZ23_9CYAN</name>
<evidence type="ECO:0000256" key="5">
    <source>
        <dbReference type="ARBA" id="ARBA00023136"/>
    </source>
</evidence>
<feature type="compositionally biased region" description="Polar residues" evidence="6">
    <location>
        <begin position="204"/>
        <end position="224"/>
    </location>
</feature>
<dbReference type="GO" id="GO:0016020">
    <property type="term" value="C:membrane"/>
    <property type="evidence" value="ECO:0007669"/>
    <property type="project" value="UniProtKB-SubCell"/>
</dbReference>
<dbReference type="KEGG" id="oxy:HCG48_13420"/>
<feature type="domain" description="SCP" evidence="7">
    <location>
        <begin position="12"/>
        <end position="133"/>
    </location>
</feature>
<dbReference type="PANTHER" id="PTHR31157">
    <property type="entry name" value="SCP DOMAIN-CONTAINING PROTEIN"/>
    <property type="match status" value="1"/>
</dbReference>
<evidence type="ECO:0000256" key="3">
    <source>
        <dbReference type="ARBA" id="ARBA00022737"/>
    </source>
</evidence>
<dbReference type="GO" id="GO:0090729">
    <property type="term" value="F:toxin activity"/>
    <property type="evidence" value="ECO:0007669"/>
    <property type="project" value="UniProtKB-KW"/>
</dbReference>
<dbReference type="InterPro" id="IPR011049">
    <property type="entry name" value="Serralysin-like_metalloprot_C"/>
</dbReference>
<dbReference type="InterPro" id="IPR035940">
    <property type="entry name" value="CAP_sf"/>
</dbReference>
<dbReference type="GO" id="GO:0005509">
    <property type="term" value="F:calcium ion binding"/>
    <property type="evidence" value="ECO:0007669"/>
    <property type="project" value="InterPro"/>
</dbReference>
<accession>A0A6H1TZ23</accession>
<dbReference type="InterPro" id="IPR001343">
    <property type="entry name" value="Hemolysn_Ca-bd"/>
</dbReference>
<evidence type="ECO:0000256" key="6">
    <source>
        <dbReference type="SAM" id="MobiDB-lite"/>
    </source>
</evidence>
<dbReference type="SUPFAM" id="SSF51120">
    <property type="entry name" value="beta-Roll"/>
    <property type="match status" value="2"/>
</dbReference>
<evidence type="ECO:0000256" key="4">
    <source>
        <dbReference type="ARBA" id="ARBA00023026"/>
    </source>
</evidence>
<keyword evidence="2" id="KW-0800">Toxin</keyword>
<comment type="subcellular location">
    <subcellularLocation>
        <location evidence="1">Membrane</location>
    </subcellularLocation>
</comment>
<dbReference type="PRINTS" id="PR01488">
    <property type="entry name" value="RTXTOXINA"/>
</dbReference>
<dbReference type="RefSeq" id="WP_168569608.1">
    <property type="nucleotide sequence ID" value="NZ_CP051167.1"/>
</dbReference>